<dbReference type="InterPro" id="IPR007736">
    <property type="entry name" value="Caleosin-related"/>
</dbReference>
<dbReference type="PANTHER" id="PTHR31495:SF0">
    <property type="entry name" value="BINDING PROTEIN CALEOSIN, PUTATIVE (AFU_ORTHOLOGUE AFUA_5G13750)-RELATED"/>
    <property type="match status" value="1"/>
</dbReference>
<proteinExistence type="inferred from homology"/>
<evidence type="ECO:0000256" key="1">
    <source>
        <dbReference type="ARBA" id="ARBA00006765"/>
    </source>
</evidence>
<protein>
    <submittedName>
        <fullName evidence="3">Uncharacterized protein</fullName>
    </submittedName>
</protein>
<dbReference type="Pfam" id="PF05042">
    <property type="entry name" value="Caleosin"/>
    <property type="match status" value="2"/>
</dbReference>
<name>A0ABR4HXC9_9EURO</name>
<evidence type="ECO:0000313" key="4">
    <source>
        <dbReference type="Proteomes" id="UP001610335"/>
    </source>
</evidence>
<organism evidence="3 4">
    <name type="scientific">Aspergillus cavernicola</name>
    <dbReference type="NCBI Taxonomy" id="176166"/>
    <lineage>
        <taxon>Eukaryota</taxon>
        <taxon>Fungi</taxon>
        <taxon>Dikarya</taxon>
        <taxon>Ascomycota</taxon>
        <taxon>Pezizomycotina</taxon>
        <taxon>Eurotiomycetes</taxon>
        <taxon>Eurotiomycetidae</taxon>
        <taxon>Eurotiales</taxon>
        <taxon>Aspergillaceae</taxon>
        <taxon>Aspergillus</taxon>
        <taxon>Aspergillus subgen. Nidulantes</taxon>
    </lineage>
</organism>
<sequence>MSPSSKHRQSLEGSKPNTTRNVVIVSDDSESKDSPDLPVISKNRPATSKRIPATNIERHVSNPGVAKCNVVKGDNSESSMTKYKDFLNFSYPTRLAHTYIPDPLFRVYVDSIYKGKHGSDSGTFDPEGRLDGVLKFGELFEMMCGNQCAVDPLGRWGAVFFEWVTTWLLIQRDRKVYKEDLKGVYHV</sequence>
<accession>A0ABR4HXC9</accession>
<dbReference type="Proteomes" id="UP001610335">
    <property type="component" value="Unassembled WGS sequence"/>
</dbReference>
<dbReference type="EMBL" id="JBFXLS010000078">
    <property type="protein sequence ID" value="KAL2819298.1"/>
    <property type="molecule type" value="Genomic_DNA"/>
</dbReference>
<feature type="compositionally biased region" description="Polar residues" evidence="2">
    <location>
        <begin position="11"/>
        <end position="21"/>
    </location>
</feature>
<keyword evidence="4" id="KW-1185">Reference proteome</keyword>
<reference evidence="3 4" key="1">
    <citation type="submission" date="2024-07" db="EMBL/GenBank/DDBJ databases">
        <title>Section-level genome sequencing and comparative genomics of Aspergillus sections Usti and Cavernicolus.</title>
        <authorList>
            <consortium name="Lawrence Berkeley National Laboratory"/>
            <person name="Nybo J.L."/>
            <person name="Vesth T.C."/>
            <person name="Theobald S."/>
            <person name="Frisvad J.C."/>
            <person name="Larsen T.O."/>
            <person name="Kjaerboelling I."/>
            <person name="Rothschild-Mancinelli K."/>
            <person name="Lyhne E.K."/>
            <person name="Kogle M.E."/>
            <person name="Barry K."/>
            <person name="Clum A."/>
            <person name="Na H."/>
            <person name="Ledsgaard L."/>
            <person name="Lin J."/>
            <person name="Lipzen A."/>
            <person name="Kuo A."/>
            <person name="Riley R."/>
            <person name="Mondo S."/>
            <person name="LaButti K."/>
            <person name="Haridas S."/>
            <person name="Pangalinan J."/>
            <person name="Salamov A.A."/>
            <person name="Simmons B.A."/>
            <person name="Magnuson J.K."/>
            <person name="Chen J."/>
            <person name="Drula E."/>
            <person name="Henrissat B."/>
            <person name="Wiebenga A."/>
            <person name="Lubbers R.J."/>
            <person name="Gomes A.C."/>
            <person name="Makela M.R."/>
            <person name="Stajich J."/>
            <person name="Grigoriev I.V."/>
            <person name="Mortensen U.H."/>
            <person name="De vries R.P."/>
            <person name="Baker S.E."/>
            <person name="Andersen M.R."/>
        </authorList>
    </citation>
    <scope>NUCLEOTIDE SEQUENCE [LARGE SCALE GENOMIC DNA]</scope>
    <source>
        <strain evidence="3 4">CBS 600.67</strain>
    </source>
</reference>
<feature type="region of interest" description="Disordered" evidence="2">
    <location>
        <begin position="1"/>
        <end position="46"/>
    </location>
</feature>
<gene>
    <name evidence="3" type="ORF">BDW59DRAFT_174898</name>
</gene>
<evidence type="ECO:0000256" key="2">
    <source>
        <dbReference type="SAM" id="MobiDB-lite"/>
    </source>
</evidence>
<comment type="caution">
    <text evidence="3">The sequence shown here is derived from an EMBL/GenBank/DDBJ whole genome shotgun (WGS) entry which is preliminary data.</text>
</comment>
<dbReference type="PANTHER" id="PTHR31495">
    <property type="entry name" value="PEROXYGENASE 3-RELATED"/>
    <property type="match status" value="1"/>
</dbReference>
<comment type="similarity">
    <text evidence="1">Belongs to the caleosin family.</text>
</comment>
<evidence type="ECO:0000313" key="3">
    <source>
        <dbReference type="EMBL" id="KAL2819298.1"/>
    </source>
</evidence>